<evidence type="ECO:0000313" key="1">
    <source>
        <dbReference type="EMBL" id="PRM87379.1"/>
    </source>
</evidence>
<accession>A0A2S9SLD1</accession>
<evidence type="ECO:0000313" key="2">
    <source>
        <dbReference type="EMBL" id="QNM89486.1"/>
    </source>
</evidence>
<proteinExistence type="predicted"/>
<reference evidence="2 4" key="2">
    <citation type="journal article" date="2020" name="Front. Microbiol.">
        <title>Genomic Analysis and Antimicrobial Resistance of Aliarcobacter cryaerophilus Strains From German Water Poultry.</title>
        <authorList>
            <person name="Muller E."/>
            <person name="Hotzel H."/>
            <person name="Ahlers C."/>
            <person name="Hanel I."/>
            <person name="Tomaso H."/>
            <person name="Abdel-Glil M.Y."/>
        </authorList>
    </citation>
    <scope>NUCLEOTIDE SEQUENCE [LARGE SCALE GENOMIC DNA]</scope>
    <source>
        <strain evidence="2 4">16CS1285-4</strain>
    </source>
</reference>
<protein>
    <submittedName>
        <fullName evidence="1 2">Toxin-antitoxin system HicB family antitoxin</fullName>
    </submittedName>
</protein>
<dbReference type="AlphaFoldDB" id="A0A2S9SLD1"/>
<dbReference type="InterPro" id="IPR035069">
    <property type="entry name" value="TTHA1013/TTHA0281-like"/>
</dbReference>
<dbReference type="Pfam" id="PF05534">
    <property type="entry name" value="HicB"/>
    <property type="match status" value="1"/>
</dbReference>
<dbReference type="EMBL" id="CP060693">
    <property type="protein sequence ID" value="QNM89486.1"/>
    <property type="molecule type" value="Genomic_DNA"/>
</dbReference>
<sequence>MANIIEYNGYIGTIEYSQEDKCFFGKIDMINDLVTFEAQNATELEENFKNAVDEYILTCKELNREPQKAFKGVFNVRTGSELHKLAVLNATKIGVSLNTYIKNLIEKDSKLSLN</sequence>
<organism evidence="1 3">
    <name type="scientific">Aliarcobacter cryaerophilus</name>
    <dbReference type="NCBI Taxonomy" id="28198"/>
    <lineage>
        <taxon>Bacteria</taxon>
        <taxon>Pseudomonadati</taxon>
        <taxon>Campylobacterota</taxon>
        <taxon>Epsilonproteobacteria</taxon>
        <taxon>Campylobacterales</taxon>
        <taxon>Arcobacteraceae</taxon>
        <taxon>Aliarcobacter</taxon>
    </lineage>
</organism>
<dbReference type="RefSeq" id="WP_066351012.1">
    <property type="nucleotide sequence ID" value="NZ_CP060693.1"/>
</dbReference>
<dbReference type="InterPro" id="IPR008651">
    <property type="entry name" value="Uncharacterised_HicB"/>
</dbReference>
<evidence type="ECO:0000313" key="3">
    <source>
        <dbReference type="Proteomes" id="UP000239065"/>
    </source>
</evidence>
<name>A0A2S9SLD1_9BACT</name>
<dbReference type="Proteomes" id="UP000239065">
    <property type="component" value="Unassembled WGS sequence"/>
</dbReference>
<dbReference type="Proteomes" id="UP000515842">
    <property type="component" value="Chromosome"/>
</dbReference>
<evidence type="ECO:0000313" key="4">
    <source>
        <dbReference type="Proteomes" id="UP000515842"/>
    </source>
</evidence>
<dbReference type="SUPFAM" id="SSF143100">
    <property type="entry name" value="TTHA1013/TTHA0281-like"/>
    <property type="match status" value="1"/>
</dbReference>
<gene>
    <name evidence="1" type="ORF">CJ669_08220</name>
    <name evidence="2" type="ORF">HOO34_07405</name>
</gene>
<dbReference type="GeneID" id="61750430"/>
<reference evidence="1 3" key="1">
    <citation type="submission" date="2017-09" db="EMBL/GenBank/DDBJ databases">
        <title>Reassesment of A. cryaerophilus.</title>
        <authorList>
            <person name="Perez-Cataluna A."/>
            <person name="Collado L."/>
            <person name="Salgado O."/>
            <person name="Lefinanco V."/>
            <person name="Figueras M.J."/>
        </authorList>
    </citation>
    <scope>NUCLEOTIDE SEQUENCE [LARGE SCALE GENOMIC DNA]</scope>
    <source>
        <strain evidence="1 3">LMG 9861</strain>
    </source>
</reference>
<dbReference type="EMBL" id="NXGJ01000010">
    <property type="protein sequence ID" value="PRM87379.1"/>
    <property type="molecule type" value="Genomic_DNA"/>
</dbReference>